<organism evidence="2 3">
    <name type="scientific">Paracoccus zhejiangensis</name>
    <dbReference type="NCBI Taxonomy" id="1077935"/>
    <lineage>
        <taxon>Bacteria</taxon>
        <taxon>Pseudomonadati</taxon>
        <taxon>Pseudomonadota</taxon>
        <taxon>Alphaproteobacteria</taxon>
        <taxon>Rhodobacterales</taxon>
        <taxon>Paracoccaceae</taxon>
        <taxon>Paracoccus</taxon>
    </lineage>
</organism>
<dbReference type="SMART" id="SM00332">
    <property type="entry name" value="PP2Cc"/>
    <property type="match status" value="1"/>
</dbReference>
<dbReference type="PROSITE" id="PS51746">
    <property type="entry name" value="PPM_2"/>
    <property type="match status" value="1"/>
</dbReference>
<dbReference type="SMART" id="SM00331">
    <property type="entry name" value="PP2C_SIG"/>
    <property type="match status" value="1"/>
</dbReference>
<dbReference type="SUPFAM" id="SSF81606">
    <property type="entry name" value="PP2C-like"/>
    <property type="match status" value="1"/>
</dbReference>
<sequence length="237" mass="25104">MVFRGSGLTHVGRVRENNEDAILTDPGGALWAVADGMGGYGHGDMAADMVVDRIAALADDAPPASGLRKLIEDANQMILARSAEEGIDRMGATVVAAMIQNGTATVAWVGDCRAYLWRGGHLRQLTNDHSVVQELVDGGLLRPEQRESHPQRHVVTRAVGVGTRLEVDTMTVKLILGDRLMLCSDGLTTCVSDAEIAAIMARPADPRSLCRGLALRALENGAPDNVSVVSIFALEAG</sequence>
<keyword evidence="3" id="KW-1185">Reference proteome</keyword>
<dbReference type="InterPro" id="IPR015655">
    <property type="entry name" value="PP2C"/>
</dbReference>
<dbReference type="Gene3D" id="3.60.40.10">
    <property type="entry name" value="PPM-type phosphatase domain"/>
    <property type="match status" value="1"/>
</dbReference>
<evidence type="ECO:0000313" key="2">
    <source>
        <dbReference type="EMBL" id="AUH66685.1"/>
    </source>
</evidence>
<dbReference type="PANTHER" id="PTHR13832">
    <property type="entry name" value="PROTEIN PHOSPHATASE 2C"/>
    <property type="match status" value="1"/>
</dbReference>
<dbReference type="OrthoDB" id="9801841at2"/>
<evidence type="ECO:0000259" key="1">
    <source>
        <dbReference type="PROSITE" id="PS51746"/>
    </source>
</evidence>
<dbReference type="Proteomes" id="UP000234530">
    <property type="component" value="Plasmid pPZ01"/>
</dbReference>
<dbReference type="Pfam" id="PF13672">
    <property type="entry name" value="PP2C_2"/>
    <property type="match status" value="1"/>
</dbReference>
<dbReference type="InterPro" id="IPR036457">
    <property type="entry name" value="PPM-type-like_dom_sf"/>
</dbReference>
<protein>
    <submittedName>
        <fullName evidence="2">Protein phosphatase</fullName>
    </submittedName>
</protein>
<dbReference type="KEGG" id="pzh:CX676_19710"/>
<dbReference type="CDD" id="cd00143">
    <property type="entry name" value="PP2Cc"/>
    <property type="match status" value="1"/>
</dbReference>
<proteinExistence type="predicted"/>
<dbReference type="InterPro" id="IPR001932">
    <property type="entry name" value="PPM-type_phosphatase-like_dom"/>
</dbReference>
<name>A0A2H5F569_9RHOB</name>
<reference evidence="2 3" key="1">
    <citation type="journal article" date="2013" name="Antonie Van Leeuwenhoek">
        <title>Paracoccus zhejiangensis sp. nov., isolated from activated sludge in wastewater-treatment system.</title>
        <authorList>
            <person name="Wu Z.G."/>
            <person name="Zhang D.F."/>
            <person name="Liu Y.L."/>
            <person name="Wang F."/>
            <person name="Jiang X."/>
            <person name="Li C."/>
            <person name="Li S.P."/>
            <person name="Hong Q."/>
            <person name="Li W.J."/>
        </authorList>
    </citation>
    <scope>NUCLEOTIDE SEQUENCE [LARGE SCALE GENOMIC DNA]</scope>
    <source>
        <strain evidence="2 3">J6</strain>
        <plasmid evidence="3">Plasmid ppz01</plasmid>
    </source>
</reference>
<evidence type="ECO:0000313" key="3">
    <source>
        <dbReference type="Proteomes" id="UP000234530"/>
    </source>
</evidence>
<feature type="domain" description="PPM-type phosphatase" evidence="1">
    <location>
        <begin position="5"/>
        <end position="233"/>
    </location>
</feature>
<dbReference type="GO" id="GO:0004722">
    <property type="term" value="F:protein serine/threonine phosphatase activity"/>
    <property type="evidence" value="ECO:0007669"/>
    <property type="project" value="InterPro"/>
</dbReference>
<gene>
    <name evidence="2" type="ORF">CX676_19710</name>
</gene>
<keyword evidence="2" id="KW-0614">Plasmid</keyword>
<accession>A0A2H5F569</accession>
<dbReference type="PANTHER" id="PTHR13832:SF827">
    <property type="entry name" value="PROTEIN PHOSPHATASE 1L"/>
    <property type="match status" value="1"/>
</dbReference>
<dbReference type="AlphaFoldDB" id="A0A2H5F569"/>
<geneLocation type="plasmid" evidence="3">
    <name>ppz01</name>
</geneLocation>
<dbReference type="EMBL" id="CP025431">
    <property type="protein sequence ID" value="AUH66685.1"/>
    <property type="molecule type" value="Genomic_DNA"/>
</dbReference>